<dbReference type="Proteomes" id="UP000288805">
    <property type="component" value="Unassembled WGS sequence"/>
</dbReference>
<protein>
    <submittedName>
        <fullName evidence="2">Uncharacterized protein</fullName>
    </submittedName>
</protein>
<name>A0A438HCR8_VITVI</name>
<organism evidence="2 3">
    <name type="scientific">Vitis vinifera</name>
    <name type="common">Grape</name>
    <dbReference type="NCBI Taxonomy" id="29760"/>
    <lineage>
        <taxon>Eukaryota</taxon>
        <taxon>Viridiplantae</taxon>
        <taxon>Streptophyta</taxon>
        <taxon>Embryophyta</taxon>
        <taxon>Tracheophyta</taxon>
        <taxon>Spermatophyta</taxon>
        <taxon>Magnoliopsida</taxon>
        <taxon>eudicotyledons</taxon>
        <taxon>Gunneridae</taxon>
        <taxon>Pentapetalae</taxon>
        <taxon>rosids</taxon>
        <taxon>Vitales</taxon>
        <taxon>Vitaceae</taxon>
        <taxon>Viteae</taxon>
        <taxon>Vitis</taxon>
    </lineage>
</organism>
<gene>
    <name evidence="2" type="ORF">CK203_041732</name>
</gene>
<comment type="caution">
    <text evidence="2">The sequence shown here is derived from an EMBL/GenBank/DDBJ whole genome shotgun (WGS) entry which is preliminary data.</text>
</comment>
<dbReference type="EMBL" id="QGNW01000242">
    <property type="protein sequence ID" value="RVW82250.1"/>
    <property type="molecule type" value="Genomic_DNA"/>
</dbReference>
<accession>A0A438HCR8</accession>
<dbReference type="AlphaFoldDB" id="A0A438HCR8"/>
<reference evidence="2 3" key="1">
    <citation type="journal article" date="2018" name="PLoS Genet.">
        <title>Population sequencing reveals clonal diversity and ancestral inbreeding in the grapevine cultivar Chardonnay.</title>
        <authorList>
            <person name="Roach M.J."/>
            <person name="Johnson D.L."/>
            <person name="Bohlmann J."/>
            <person name="van Vuuren H.J."/>
            <person name="Jones S.J."/>
            <person name="Pretorius I.S."/>
            <person name="Schmidt S.A."/>
            <person name="Borneman A.R."/>
        </authorList>
    </citation>
    <scope>NUCLEOTIDE SEQUENCE [LARGE SCALE GENOMIC DNA]</scope>
    <source>
        <strain evidence="3">cv. Chardonnay</strain>
        <tissue evidence="2">Leaf</tissue>
    </source>
</reference>
<evidence type="ECO:0000313" key="2">
    <source>
        <dbReference type="EMBL" id="RVW82250.1"/>
    </source>
</evidence>
<feature type="region of interest" description="Disordered" evidence="1">
    <location>
        <begin position="50"/>
        <end position="71"/>
    </location>
</feature>
<proteinExistence type="predicted"/>
<evidence type="ECO:0000256" key="1">
    <source>
        <dbReference type="SAM" id="MobiDB-lite"/>
    </source>
</evidence>
<evidence type="ECO:0000313" key="3">
    <source>
        <dbReference type="Proteomes" id="UP000288805"/>
    </source>
</evidence>
<sequence length="106" mass="11948">MPICMISSKSSSNDHQECRTSNTIIVAIAIPDRHQWITYDALTARRQDIHESNGGNSMASHPHLAKSEVTMEGSRGIMGKHTCLLFNQLKKYPRNKADSIKRKLKN</sequence>